<name>A0A2U2I7S2_9BURK</name>
<accession>A0A2U2I7S2</accession>
<proteinExistence type="predicted"/>
<gene>
    <name evidence="1" type="ORF">C7C56_000065</name>
</gene>
<evidence type="ECO:0000313" key="1">
    <source>
        <dbReference type="EMBL" id="PWF55777.1"/>
    </source>
</evidence>
<keyword evidence="2" id="KW-1185">Reference proteome</keyword>
<evidence type="ECO:0000313" key="2">
    <source>
        <dbReference type="Proteomes" id="UP000241421"/>
    </source>
</evidence>
<dbReference type="Proteomes" id="UP000241421">
    <property type="component" value="Unassembled WGS sequence"/>
</dbReference>
<dbReference type="EMBL" id="PXWF02000001">
    <property type="protein sequence ID" value="PWF55777.1"/>
    <property type="molecule type" value="Genomic_DNA"/>
</dbReference>
<dbReference type="AlphaFoldDB" id="A0A2U2I7S2"/>
<organism evidence="1 2">
    <name type="scientific">Massilia glaciei</name>
    <dbReference type="NCBI Taxonomy" id="1524097"/>
    <lineage>
        <taxon>Bacteria</taxon>
        <taxon>Pseudomonadati</taxon>
        <taxon>Pseudomonadota</taxon>
        <taxon>Betaproteobacteria</taxon>
        <taxon>Burkholderiales</taxon>
        <taxon>Oxalobacteraceae</taxon>
        <taxon>Telluria group</taxon>
        <taxon>Massilia</taxon>
    </lineage>
</organism>
<sequence length="87" mass="9528">MVGIALANTALQASKLDVSALTKITPKLEAACARNKYGLSEAECRKKISERKDECAQHTARQYPGELGNVDRMRAVVSTYVDCILDK</sequence>
<protein>
    <submittedName>
        <fullName evidence="1">Uncharacterized protein</fullName>
    </submittedName>
</protein>
<comment type="caution">
    <text evidence="1">The sequence shown here is derived from an EMBL/GenBank/DDBJ whole genome shotgun (WGS) entry which is preliminary data.</text>
</comment>
<reference evidence="1 2" key="1">
    <citation type="submission" date="2018-04" db="EMBL/GenBank/DDBJ databases">
        <title>Massilia violaceinigra sp. nov., a novel purple-pigmented bacterium isolated from Tianshan glacier, Xinjiang, China.</title>
        <authorList>
            <person name="Wang H."/>
        </authorList>
    </citation>
    <scope>NUCLEOTIDE SEQUENCE [LARGE SCALE GENOMIC DNA]</scope>
    <source>
        <strain evidence="1 2">B448-2</strain>
    </source>
</reference>